<feature type="domain" description="Aminotransferase class V" evidence="2">
    <location>
        <begin position="57"/>
        <end position="365"/>
    </location>
</feature>
<dbReference type="Proteomes" id="UP000035444">
    <property type="component" value="Unassembled WGS sequence"/>
</dbReference>
<evidence type="ECO:0000313" key="3">
    <source>
        <dbReference type="EMBL" id="KLN60196.1"/>
    </source>
</evidence>
<dbReference type="InterPro" id="IPR015424">
    <property type="entry name" value="PyrdxlP-dep_Trfase"/>
</dbReference>
<dbReference type="InterPro" id="IPR015422">
    <property type="entry name" value="PyrdxlP-dep_Trfase_small"/>
</dbReference>
<dbReference type="EMBL" id="LAQL01000008">
    <property type="protein sequence ID" value="KLN60196.1"/>
    <property type="molecule type" value="Genomic_DNA"/>
</dbReference>
<sequence>MIDNMKSLFDIPSDICYLNCAAQSPMLKSAKVAGDSGLAIKANPWTLDPGFWDDRSRELRAILAGMISAQANDIALIPSTAYGVATAAKNLPMHKGENIVLLEGQFPSNVIAWEQKAYACGGDLNVIGRPADYDWTPHVLEAISKKTAIVTLPPCHWTDGSKIDLVAVGERCRDKGAALVVDATQAVGAMIIDVGTIQPDFLICSSYKWLLSPVGSAFLYAAPKWQEGRAIEYNKFNCDDLDPSTGMHLPKTGALRFDMGGRNNFILLSMALESAKQVSKWGADEVQKTLRPLTDLVAEMATERGWSVPVGNKRVGHIIGISFPNQKIENLATKLASEQVYVSERGVGIRVSPYLYNNEDDIKQLFGALDRFVGV</sequence>
<dbReference type="AlphaFoldDB" id="A0A0H2MDB0"/>
<protein>
    <recommendedName>
        <fullName evidence="2">Aminotransferase class V domain-containing protein</fullName>
    </recommendedName>
</protein>
<dbReference type="Pfam" id="PF00266">
    <property type="entry name" value="Aminotran_5"/>
    <property type="match status" value="1"/>
</dbReference>
<dbReference type="STRING" id="1489064.WH96_13505"/>
<proteinExistence type="predicted"/>
<accession>A0A0H2MDB0</accession>
<evidence type="ECO:0000256" key="1">
    <source>
        <dbReference type="ARBA" id="ARBA00022898"/>
    </source>
</evidence>
<dbReference type="RefSeq" id="WP_047764728.1">
    <property type="nucleotide sequence ID" value="NZ_LAQL01000008.1"/>
</dbReference>
<dbReference type="Gene3D" id="3.40.640.10">
    <property type="entry name" value="Type I PLP-dependent aspartate aminotransferase-like (Major domain)"/>
    <property type="match status" value="1"/>
</dbReference>
<keyword evidence="4" id="KW-1185">Reference proteome</keyword>
<dbReference type="SUPFAM" id="SSF53383">
    <property type="entry name" value="PLP-dependent transferases"/>
    <property type="match status" value="1"/>
</dbReference>
<dbReference type="InterPro" id="IPR000192">
    <property type="entry name" value="Aminotrans_V_dom"/>
</dbReference>
<dbReference type="InterPro" id="IPR015421">
    <property type="entry name" value="PyrdxlP-dep_Trfase_major"/>
</dbReference>
<evidence type="ECO:0000259" key="2">
    <source>
        <dbReference type="Pfam" id="PF00266"/>
    </source>
</evidence>
<reference evidence="3 4" key="1">
    <citation type="submission" date="2015-03" db="EMBL/GenBank/DDBJ databases">
        <title>Genome Sequence of Kiloniella spongiae MEBiC09566, isolated from a marine sponge.</title>
        <authorList>
            <person name="Shao Z."/>
            <person name="Wang L."/>
            <person name="Li X."/>
        </authorList>
    </citation>
    <scope>NUCLEOTIDE SEQUENCE [LARGE SCALE GENOMIC DNA]</scope>
    <source>
        <strain evidence="3 4">MEBiC09566</strain>
    </source>
</reference>
<comment type="caution">
    <text evidence="3">The sequence shown here is derived from an EMBL/GenBank/DDBJ whole genome shotgun (WGS) entry which is preliminary data.</text>
</comment>
<evidence type="ECO:0000313" key="4">
    <source>
        <dbReference type="Proteomes" id="UP000035444"/>
    </source>
</evidence>
<gene>
    <name evidence="3" type="ORF">WH96_13505</name>
</gene>
<dbReference type="PANTHER" id="PTHR43586">
    <property type="entry name" value="CYSTEINE DESULFURASE"/>
    <property type="match status" value="1"/>
</dbReference>
<organism evidence="3 4">
    <name type="scientific">Kiloniella spongiae</name>
    <dbReference type="NCBI Taxonomy" id="1489064"/>
    <lineage>
        <taxon>Bacteria</taxon>
        <taxon>Pseudomonadati</taxon>
        <taxon>Pseudomonadota</taxon>
        <taxon>Alphaproteobacteria</taxon>
        <taxon>Rhodospirillales</taxon>
        <taxon>Kiloniellaceae</taxon>
        <taxon>Kiloniella</taxon>
    </lineage>
</organism>
<dbReference type="OrthoDB" id="9804366at2"/>
<keyword evidence="1" id="KW-0663">Pyridoxal phosphate</keyword>
<name>A0A0H2MDB0_9PROT</name>
<dbReference type="PANTHER" id="PTHR43586:SF15">
    <property type="entry name" value="BLR3095 PROTEIN"/>
    <property type="match status" value="1"/>
</dbReference>
<dbReference type="Gene3D" id="3.90.1150.10">
    <property type="entry name" value="Aspartate Aminotransferase, domain 1"/>
    <property type="match status" value="1"/>
</dbReference>